<dbReference type="InterPro" id="IPR036259">
    <property type="entry name" value="MFS_trans_sf"/>
</dbReference>
<dbReference type="PRINTS" id="PR00171">
    <property type="entry name" value="SUGRTRNSPORT"/>
</dbReference>
<reference evidence="11" key="2">
    <citation type="submission" date="2022-10" db="EMBL/GenBank/DDBJ databases">
        <authorList>
            <consortium name="ENA_rothamsted_submissions"/>
            <consortium name="culmorum"/>
            <person name="King R."/>
        </authorList>
    </citation>
    <scope>NUCLEOTIDE SEQUENCE</scope>
</reference>
<dbReference type="InterPro" id="IPR005829">
    <property type="entry name" value="Sugar_transporter_CS"/>
</dbReference>
<dbReference type="Gene3D" id="1.20.1250.20">
    <property type="entry name" value="MFS general substrate transporter like domains"/>
    <property type="match status" value="1"/>
</dbReference>
<evidence type="ECO:0000256" key="6">
    <source>
        <dbReference type="ARBA" id="ARBA00023180"/>
    </source>
</evidence>
<comment type="subcellular location">
    <subcellularLocation>
        <location evidence="1">Cell membrane</location>
        <topology evidence="1">Multi-pass membrane protein</topology>
    </subcellularLocation>
</comment>
<dbReference type="CDD" id="cd17358">
    <property type="entry name" value="MFS_GLUT6_8_Class3_like"/>
    <property type="match status" value="1"/>
</dbReference>
<keyword evidence="3 9" id="KW-0812">Transmembrane</keyword>
<protein>
    <recommendedName>
        <fullName evidence="10">Major facilitator superfamily (MFS) profile domain-containing protein</fullName>
    </recommendedName>
</protein>
<dbReference type="InterPro" id="IPR050549">
    <property type="entry name" value="MFS_Trehalose_Transporter"/>
</dbReference>
<reference evidence="11" key="1">
    <citation type="submission" date="2022-01" db="EMBL/GenBank/DDBJ databases">
        <authorList>
            <person name="King R."/>
        </authorList>
    </citation>
    <scope>NUCLEOTIDE SEQUENCE</scope>
</reference>
<feature type="transmembrane region" description="Helical" evidence="9">
    <location>
        <begin position="164"/>
        <end position="184"/>
    </location>
</feature>
<feature type="transmembrane region" description="Helical" evidence="9">
    <location>
        <begin position="344"/>
        <end position="367"/>
    </location>
</feature>
<dbReference type="InterPro" id="IPR005828">
    <property type="entry name" value="MFS_sugar_transport-like"/>
</dbReference>
<feature type="transmembrane region" description="Helical" evidence="9">
    <location>
        <begin position="419"/>
        <end position="437"/>
    </location>
</feature>
<evidence type="ECO:0000256" key="2">
    <source>
        <dbReference type="ARBA" id="ARBA00022475"/>
    </source>
</evidence>
<dbReference type="InterPro" id="IPR020846">
    <property type="entry name" value="MFS_dom"/>
</dbReference>
<dbReference type="GO" id="GO:0051119">
    <property type="term" value="F:sugar transmembrane transporter activity"/>
    <property type="evidence" value="ECO:0007669"/>
    <property type="project" value="InterPro"/>
</dbReference>
<evidence type="ECO:0000256" key="8">
    <source>
        <dbReference type="RuleBase" id="RU003346"/>
    </source>
</evidence>
<evidence type="ECO:0000256" key="4">
    <source>
        <dbReference type="ARBA" id="ARBA00022989"/>
    </source>
</evidence>
<dbReference type="InterPro" id="IPR044775">
    <property type="entry name" value="MFS_ERD6/Tret1-like"/>
</dbReference>
<dbReference type="PROSITE" id="PS00216">
    <property type="entry name" value="SUGAR_TRANSPORT_1"/>
    <property type="match status" value="2"/>
</dbReference>
<evidence type="ECO:0000259" key="10">
    <source>
        <dbReference type="PROSITE" id="PS50850"/>
    </source>
</evidence>
<dbReference type="Pfam" id="PF00083">
    <property type="entry name" value="Sugar_tr"/>
    <property type="match status" value="1"/>
</dbReference>
<evidence type="ECO:0000256" key="7">
    <source>
        <dbReference type="ARBA" id="ARBA00024348"/>
    </source>
</evidence>
<feature type="domain" description="Major facilitator superfamily (MFS) profile" evidence="10">
    <location>
        <begin position="8"/>
        <end position="441"/>
    </location>
</feature>
<dbReference type="FunFam" id="1.20.1250.20:FF:000055">
    <property type="entry name" value="Facilitated trehalose transporter Tret1-2 homolog"/>
    <property type="match status" value="1"/>
</dbReference>
<dbReference type="EMBL" id="OU896707">
    <property type="protein sequence ID" value="CAH1116857.1"/>
    <property type="molecule type" value="Genomic_DNA"/>
</dbReference>
<dbReference type="PANTHER" id="PTHR48021:SF1">
    <property type="entry name" value="GH07001P-RELATED"/>
    <property type="match status" value="1"/>
</dbReference>
<comment type="similarity">
    <text evidence="7">Belongs to the major facilitator superfamily. Sugar transporter (TC 2.A.1.1) family. Trehalose transporter subfamily.</text>
</comment>
<evidence type="ECO:0000256" key="9">
    <source>
        <dbReference type="SAM" id="Phobius"/>
    </source>
</evidence>
<feature type="transmembrane region" description="Helical" evidence="9">
    <location>
        <begin position="139"/>
        <end position="158"/>
    </location>
</feature>
<dbReference type="NCBIfam" id="TIGR00879">
    <property type="entry name" value="SP"/>
    <property type="match status" value="1"/>
</dbReference>
<feature type="transmembrane region" description="Helical" evidence="9">
    <location>
        <begin position="312"/>
        <end position="332"/>
    </location>
</feature>
<dbReference type="Proteomes" id="UP001153737">
    <property type="component" value="Chromosome 1"/>
</dbReference>
<evidence type="ECO:0000256" key="5">
    <source>
        <dbReference type="ARBA" id="ARBA00023136"/>
    </source>
</evidence>
<feature type="transmembrane region" description="Helical" evidence="9">
    <location>
        <begin position="249"/>
        <end position="270"/>
    </location>
</feature>
<keyword evidence="5 9" id="KW-0472">Membrane</keyword>
<evidence type="ECO:0000256" key="3">
    <source>
        <dbReference type="ARBA" id="ARBA00022692"/>
    </source>
</evidence>
<keyword evidence="8" id="KW-0813">Transport</keyword>
<dbReference type="AlphaFoldDB" id="A0A9P0DCG7"/>
<evidence type="ECO:0000313" key="12">
    <source>
        <dbReference type="Proteomes" id="UP001153737"/>
    </source>
</evidence>
<keyword evidence="2" id="KW-1003">Cell membrane</keyword>
<feature type="transmembrane region" description="Helical" evidence="9">
    <location>
        <begin position="12"/>
        <end position="32"/>
    </location>
</feature>
<sequence length="455" mass="50262">MADGKKLHQYLAAVCICIGALGTGTVIGWTSNITDYLKDGKLNDLSMGDSELAWAGASMPFGAMIMCFPIGWMADWLGRKPTVLLTIIPFTIGWLNILMAKHVAMVYVGRILTGIAGGSFCVTAPLYTSEIAQTEIRGTLGTFLQLFITIGILYSNVLGYALPVFIFNIACLIVPLVFGILFFFQPESPVWDLKKGYDEKAQKSFKRFRGEEYDFTGEVQVIRKQIEEEKNMKNFWTAMKSPAAKKATLICFMLMFYQQLCGINAVMFYMKEIFISSGSSLPSHWSVIIVGVVQVIATLFAAWAVEKFGRKILLLISGGVMALSTFLLGLFFSLKNHEVLDEDGIKTIGFLPVLSLIIFILAFSIGYGPIPWLSSSELFSPDIKAKCSSAAGTFNWFLALLVTKFYLDVADSMGNDITFYIFTAISVSGVFFVMIFMPETKGKSFEDIQQELGGG</sequence>
<dbReference type="OrthoDB" id="6612291at2759"/>
<organism evidence="11 12">
    <name type="scientific">Phaedon cochleariae</name>
    <name type="common">Mustard beetle</name>
    <dbReference type="NCBI Taxonomy" id="80249"/>
    <lineage>
        <taxon>Eukaryota</taxon>
        <taxon>Metazoa</taxon>
        <taxon>Ecdysozoa</taxon>
        <taxon>Arthropoda</taxon>
        <taxon>Hexapoda</taxon>
        <taxon>Insecta</taxon>
        <taxon>Pterygota</taxon>
        <taxon>Neoptera</taxon>
        <taxon>Endopterygota</taxon>
        <taxon>Coleoptera</taxon>
        <taxon>Polyphaga</taxon>
        <taxon>Cucujiformia</taxon>
        <taxon>Chrysomeloidea</taxon>
        <taxon>Chrysomelidae</taxon>
        <taxon>Chrysomelinae</taxon>
        <taxon>Chrysomelini</taxon>
        <taxon>Phaedon</taxon>
    </lineage>
</organism>
<name>A0A9P0DCG7_PHACE</name>
<dbReference type="SUPFAM" id="SSF103473">
    <property type="entry name" value="MFS general substrate transporter"/>
    <property type="match status" value="1"/>
</dbReference>
<keyword evidence="6" id="KW-0325">Glycoprotein</keyword>
<dbReference type="PROSITE" id="PS00217">
    <property type="entry name" value="SUGAR_TRANSPORT_2"/>
    <property type="match status" value="1"/>
</dbReference>
<feature type="transmembrane region" description="Helical" evidence="9">
    <location>
        <begin position="387"/>
        <end position="407"/>
    </location>
</feature>
<dbReference type="PROSITE" id="PS50850">
    <property type="entry name" value="MFS"/>
    <property type="match status" value="1"/>
</dbReference>
<feature type="transmembrane region" description="Helical" evidence="9">
    <location>
        <begin position="52"/>
        <end position="71"/>
    </location>
</feature>
<evidence type="ECO:0000313" key="11">
    <source>
        <dbReference type="EMBL" id="CAH1116857.1"/>
    </source>
</evidence>
<feature type="transmembrane region" description="Helical" evidence="9">
    <location>
        <begin position="106"/>
        <end position="127"/>
    </location>
</feature>
<feature type="transmembrane region" description="Helical" evidence="9">
    <location>
        <begin position="83"/>
        <end position="100"/>
    </location>
</feature>
<keyword evidence="4 9" id="KW-1133">Transmembrane helix</keyword>
<dbReference type="PANTHER" id="PTHR48021">
    <property type="match status" value="1"/>
</dbReference>
<accession>A0A9P0DCG7</accession>
<gene>
    <name evidence="11" type="ORF">PHAECO_LOCUS735</name>
</gene>
<proteinExistence type="inferred from homology"/>
<keyword evidence="12" id="KW-1185">Reference proteome</keyword>
<feature type="transmembrane region" description="Helical" evidence="9">
    <location>
        <begin position="285"/>
        <end position="305"/>
    </location>
</feature>
<dbReference type="InterPro" id="IPR003663">
    <property type="entry name" value="Sugar/inositol_transpt"/>
</dbReference>
<evidence type="ECO:0000256" key="1">
    <source>
        <dbReference type="ARBA" id="ARBA00004651"/>
    </source>
</evidence>
<dbReference type="GO" id="GO:0005886">
    <property type="term" value="C:plasma membrane"/>
    <property type="evidence" value="ECO:0007669"/>
    <property type="project" value="UniProtKB-SubCell"/>
</dbReference>